<dbReference type="Pfam" id="PF12257">
    <property type="entry name" value="IML1"/>
    <property type="match status" value="1"/>
</dbReference>
<feature type="compositionally biased region" description="Polar residues" evidence="1">
    <location>
        <begin position="281"/>
        <end position="300"/>
    </location>
</feature>
<evidence type="ECO:0000259" key="2">
    <source>
        <dbReference type="Pfam" id="PF12257"/>
    </source>
</evidence>
<gene>
    <name evidence="3" type="ORF">SARC_10598</name>
</gene>
<accession>A0A0L0FKC4</accession>
<sequence>STPTLAAFSKQRVVDNGVGVDIVCMSQPPLHLVPLLVSKESQFASNPYWLRQCFYSNTHQMDSHLKYRPARFVPRVVGARPSGDSTFISSCHLMTPRPDDEEPAQVRDYPPTHTATPTDTHTQIESSETDTHAKTHVNVDSNTNADGKIHTGGSVSGSGGRAFGGAKGSVPNKDMKARHKLHDDQVFTATKPPQSPYYSLQGGMAGSLAKLSLAPSCTSNSNTYTNGGIIYPNVLGGPESRTLGAGPSGTEAGAFGSLASNSMGVSEHQYHTNNQYISSQLSGSIRQSQPQALHSQSHTRLPTRANAPVQVQANTLYAQGEALSRGTEHQPLTAGNSEPSGMWKMDELSAMGSHSGQLNGNAQYLTSSHATYSPTSNANYHRNTPSRAHTPLSNIMTMFTQPTPSQAHNHPHSQQHSYAQVHGHTHGYTNTGTSMSMNVNMNVNGTGSGNAHGQPQTYAQMYGQHSNTTHAPSRTQPGTPQAHNAHMSTTKSLGSRDPLTGRHHSMQPMDGTPPTMPMHV</sequence>
<dbReference type="STRING" id="667725.A0A0L0FKC4"/>
<keyword evidence="4" id="KW-1185">Reference proteome</keyword>
<dbReference type="RefSeq" id="XP_014150828.1">
    <property type="nucleotide sequence ID" value="XM_014295353.1"/>
</dbReference>
<organism evidence="3 4">
    <name type="scientific">Sphaeroforma arctica JP610</name>
    <dbReference type="NCBI Taxonomy" id="667725"/>
    <lineage>
        <taxon>Eukaryota</taxon>
        <taxon>Ichthyosporea</taxon>
        <taxon>Ichthyophonida</taxon>
        <taxon>Sphaeroforma</taxon>
    </lineage>
</organism>
<feature type="non-terminal residue" evidence="3">
    <location>
        <position position="1"/>
    </location>
</feature>
<dbReference type="Proteomes" id="UP000054560">
    <property type="component" value="Unassembled WGS sequence"/>
</dbReference>
<evidence type="ECO:0000313" key="3">
    <source>
        <dbReference type="EMBL" id="KNC76926.1"/>
    </source>
</evidence>
<feature type="domain" description="Vacuolar membrane-associated protein Iml1 N-terminal" evidence="2">
    <location>
        <begin position="6"/>
        <end position="36"/>
    </location>
</feature>
<feature type="compositionally biased region" description="Low complexity" evidence="1">
    <location>
        <begin position="111"/>
        <end position="121"/>
    </location>
</feature>
<dbReference type="OrthoDB" id="39497at2759"/>
<reference evidence="3 4" key="1">
    <citation type="submission" date="2011-02" db="EMBL/GenBank/DDBJ databases">
        <title>The Genome Sequence of Sphaeroforma arctica JP610.</title>
        <authorList>
            <consortium name="The Broad Institute Genome Sequencing Platform"/>
            <person name="Russ C."/>
            <person name="Cuomo C."/>
            <person name="Young S.K."/>
            <person name="Zeng Q."/>
            <person name="Gargeya S."/>
            <person name="Alvarado L."/>
            <person name="Berlin A."/>
            <person name="Chapman S.B."/>
            <person name="Chen Z."/>
            <person name="Freedman E."/>
            <person name="Gellesch M."/>
            <person name="Goldberg J."/>
            <person name="Griggs A."/>
            <person name="Gujja S."/>
            <person name="Heilman E."/>
            <person name="Heiman D."/>
            <person name="Howarth C."/>
            <person name="Mehta T."/>
            <person name="Neiman D."/>
            <person name="Pearson M."/>
            <person name="Roberts A."/>
            <person name="Saif S."/>
            <person name="Shea T."/>
            <person name="Shenoy N."/>
            <person name="Sisk P."/>
            <person name="Stolte C."/>
            <person name="Sykes S."/>
            <person name="White J."/>
            <person name="Yandava C."/>
            <person name="Burger G."/>
            <person name="Gray M.W."/>
            <person name="Holland P.W.H."/>
            <person name="King N."/>
            <person name="Lang F.B.F."/>
            <person name="Roger A.J."/>
            <person name="Ruiz-Trillo I."/>
            <person name="Haas B."/>
            <person name="Nusbaum C."/>
            <person name="Birren B."/>
        </authorList>
    </citation>
    <scope>NUCLEOTIDE SEQUENCE [LARGE SCALE GENOMIC DNA]</scope>
    <source>
        <strain evidence="3 4">JP610</strain>
    </source>
</reference>
<proteinExistence type="predicted"/>
<protein>
    <recommendedName>
        <fullName evidence="2">Vacuolar membrane-associated protein Iml1 N-terminal domain-containing protein</fullName>
    </recommendedName>
</protein>
<name>A0A0L0FKC4_9EUKA</name>
<feature type="region of interest" description="Disordered" evidence="1">
    <location>
        <begin position="94"/>
        <end position="169"/>
    </location>
</feature>
<evidence type="ECO:0000313" key="4">
    <source>
        <dbReference type="Proteomes" id="UP000054560"/>
    </source>
</evidence>
<feature type="region of interest" description="Disordered" evidence="1">
    <location>
        <begin position="465"/>
        <end position="520"/>
    </location>
</feature>
<feature type="compositionally biased region" description="Gly residues" evidence="1">
    <location>
        <begin position="154"/>
        <end position="167"/>
    </location>
</feature>
<dbReference type="GeneID" id="25911102"/>
<feature type="region of interest" description="Disordered" evidence="1">
    <location>
        <begin position="324"/>
        <end position="344"/>
    </location>
</feature>
<evidence type="ECO:0000256" key="1">
    <source>
        <dbReference type="SAM" id="MobiDB-lite"/>
    </source>
</evidence>
<feature type="compositionally biased region" description="Polar residues" evidence="1">
    <location>
        <begin position="465"/>
        <end position="493"/>
    </location>
</feature>
<dbReference type="EMBL" id="KQ242912">
    <property type="protein sequence ID" value="KNC76926.1"/>
    <property type="molecule type" value="Genomic_DNA"/>
</dbReference>
<dbReference type="InterPro" id="IPR048255">
    <property type="entry name" value="IML1_N"/>
</dbReference>
<dbReference type="AlphaFoldDB" id="A0A0L0FKC4"/>
<feature type="region of interest" description="Disordered" evidence="1">
    <location>
        <begin position="281"/>
        <end position="305"/>
    </location>
</feature>